<dbReference type="CDD" id="cd02966">
    <property type="entry name" value="TlpA_like_family"/>
    <property type="match status" value="1"/>
</dbReference>
<name>A0A4V5MJP7_9SPHI</name>
<dbReference type="SUPFAM" id="SSF52833">
    <property type="entry name" value="Thioredoxin-like"/>
    <property type="match status" value="1"/>
</dbReference>
<evidence type="ECO:0000313" key="8">
    <source>
        <dbReference type="Proteomes" id="UP000306808"/>
    </source>
</evidence>
<dbReference type="InterPro" id="IPR036249">
    <property type="entry name" value="Thioredoxin-like_sf"/>
</dbReference>
<protein>
    <submittedName>
        <fullName evidence="7">AhpC/TSA family protein</fullName>
    </submittedName>
</protein>
<dbReference type="GO" id="GO:0017004">
    <property type="term" value="P:cytochrome complex assembly"/>
    <property type="evidence" value="ECO:0007669"/>
    <property type="project" value="UniProtKB-KW"/>
</dbReference>
<accession>A0A4V5MJP7</accession>
<evidence type="ECO:0000256" key="5">
    <source>
        <dbReference type="SAM" id="SignalP"/>
    </source>
</evidence>
<dbReference type="PROSITE" id="PS51352">
    <property type="entry name" value="THIOREDOXIN_2"/>
    <property type="match status" value="1"/>
</dbReference>
<dbReference type="InterPro" id="IPR017937">
    <property type="entry name" value="Thioredoxin_CS"/>
</dbReference>
<comment type="caution">
    <text evidence="7">The sequence shown here is derived from an EMBL/GenBank/DDBJ whole genome shotgun (WGS) entry which is preliminary data.</text>
</comment>
<dbReference type="Pfam" id="PF14289">
    <property type="entry name" value="DUF4369"/>
    <property type="match status" value="1"/>
</dbReference>
<feature type="signal peptide" evidence="5">
    <location>
        <begin position="1"/>
        <end position="19"/>
    </location>
</feature>
<dbReference type="GO" id="GO:0016209">
    <property type="term" value="F:antioxidant activity"/>
    <property type="evidence" value="ECO:0007669"/>
    <property type="project" value="InterPro"/>
</dbReference>
<evidence type="ECO:0000256" key="2">
    <source>
        <dbReference type="ARBA" id="ARBA00022748"/>
    </source>
</evidence>
<dbReference type="GO" id="GO:0030313">
    <property type="term" value="C:cell envelope"/>
    <property type="evidence" value="ECO:0007669"/>
    <property type="project" value="UniProtKB-SubCell"/>
</dbReference>
<dbReference type="Gene3D" id="3.40.30.10">
    <property type="entry name" value="Glutaredoxin"/>
    <property type="match status" value="1"/>
</dbReference>
<dbReference type="InterPro" id="IPR013766">
    <property type="entry name" value="Thioredoxin_domain"/>
</dbReference>
<evidence type="ECO:0000256" key="3">
    <source>
        <dbReference type="ARBA" id="ARBA00023157"/>
    </source>
</evidence>
<organism evidence="7 8">
    <name type="scientific">Sphingobacterium olei</name>
    <dbReference type="NCBI Taxonomy" id="2571155"/>
    <lineage>
        <taxon>Bacteria</taxon>
        <taxon>Pseudomonadati</taxon>
        <taxon>Bacteroidota</taxon>
        <taxon>Sphingobacteriia</taxon>
        <taxon>Sphingobacteriales</taxon>
        <taxon>Sphingobacteriaceae</taxon>
        <taxon>Sphingobacterium</taxon>
    </lineage>
</organism>
<dbReference type="InterPro" id="IPR050553">
    <property type="entry name" value="Thioredoxin_ResA/DsbE_sf"/>
</dbReference>
<dbReference type="GO" id="GO:0016491">
    <property type="term" value="F:oxidoreductase activity"/>
    <property type="evidence" value="ECO:0007669"/>
    <property type="project" value="InterPro"/>
</dbReference>
<dbReference type="Pfam" id="PF00578">
    <property type="entry name" value="AhpC-TSA"/>
    <property type="match status" value="1"/>
</dbReference>
<comment type="subcellular location">
    <subcellularLocation>
        <location evidence="1">Cell envelope</location>
    </subcellularLocation>
</comment>
<dbReference type="AlphaFoldDB" id="A0A4V5MJP7"/>
<dbReference type="InterPro" id="IPR000866">
    <property type="entry name" value="AhpC/TSA"/>
</dbReference>
<dbReference type="InterPro" id="IPR025380">
    <property type="entry name" value="DUF4369"/>
</dbReference>
<feature type="chain" id="PRO_5020841212" evidence="5">
    <location>
        <begin position="20"/>
        <end position="349"/>
    </location>
</feature>
<sequence length="349" mass="40609">MKLIHCLFILLIHFSFSKAQDDQSFIIRGKIDTIPNAMYELYYEKDGETYIDTIYLDDKSEFTYKGYISEPTRLFLFIENTYDKRLVRQYTAYNFWIEPNGEINFFGNKKLGDKIVKGSKIELFAIAFQQQLDSLSSQKKSKEDYKQAVSELYKNSINKYLDHYYAVWLLYSGLKNKNVDDIYALDIYEKLKDDLKSTYLGIDIANMIKLKIGNSFPDFEIPDAKGEIVNLKKFEGKYVLVDLWASWCPPCRSEHPNLVNVYKKYAGEGFEIVSISLDDSKEKWLQAISEDNLIWTNVSNLSGIKKDPISKKLSVTSIPDNFLIDQKGFIIARGLRGDRLIKELEKIFE</sequence>
<dbReference type="PROSITE" id="PS00194">
    <property type="entry name" value="THIOREDOXIN_1"/>
    <property type="match status" value="1"/>
</dbReference>
<keyword evidence="5" id="KW-0732">Signal</keyword>
<reference evidence="7 8" key="1">
    <citation type="submission" date="2019-04" db="EMBL/GenBank/DDBJ databases">
        <title>Sphingobacterium olei sp. nov., isolated from oil-contaminated soil.</title>
        <authorList>
            <person name="Liu B."/>
        </authorList>
    </citation>
    <scope>NUCLEOTIDE SEQUENCE [LARGE SCALE GENOMIC DNA]</scope>
    <source>
        <strain evidence="7 8">HAL-9</strain>
    </source>
</reference>
<dbReference type="RefSeq" id="WP_136903488.1">
    <property type="nucleotide sequence ID" value="NZ_SUME01000014.1"/>
</dbReference>
<proteinExistence type="predicted"/>
<evidence type="ECO:0000256" key="1">
    <source>
        <dbReference type="ARBA" id="ARBA00004196"/>
    </source>
</evidence>
<keyword evidence="4" id="KW-0676">Redox-active center</keyword>
<evidence type="ECO:0000256" key="4">
    <source>
        <dbReference type="ARBA" id="ARBA00023284"/>
    </source>
</evidence>
<feature type="domain" description="Thioredoxin" evidence="6">
    <location>
        <begin position="210"/>
        <end position="349"/>
    </location>
</feature>
<dbReference type="Proteomes" id="UP000306808">
    <property type="component" value="Unassembled WGS sequence"/>
</dbReference>
<evidence type="ECO:0000259" key="6">
    <source>
        <dbReference type="PROSITE" id="PS51352"/>
    </source>
</evidence>
<dbReference type="PANTHER" id="PTHR42852:SF6">
    <property type="entry name" value="THIOL:DISULFIDE INTERCHANGE PROTEIN DSBE"/>
    <property type="match status" value="1"/>
</dbReference>
<gene>
    <name evidence="7" type="ORF">FAZ15_21755</name>
</gene>
<dbReference type="PANTHER" id="PTHR42852">
    <property type="entry name" value="THIOL:DISULFIDE INTERCHANGE PROTEIN DSBE"/>
    <property type="match status" value="1"/>
</dbReference>
<keyword evidence="3" id="KW-1015">Disulfide bond</keyword>
<evidence type="ECO:0000313" key="7">
    <source>
        <dbReference type="EMBL" id="TJZ50048.1"/>
    </source>
</evidence>
<keyword evidence="2" id="KW-0201">Cytochrome c-type biogenesis</keyword>
<keyword evidence="8" id="KW-1185">Reference proteome</keyword>
<dbReference type="OrthoDB" id="705223at2"/>
<dbReference type="EMBL" id="SUME01000014">
    <property type="protein sequence ID" value="TJZ50048.1"/>
    <property type="molecule type" value="Genomic_DNA"/>
</dbReference>